<proteinExistence type="predicted"/>
<name>A0ABD1PY73_9LAMI</name>
<gene>
    <name evidence="2" type="ORF">Adt_43307</name>
</gene>
<sequence>MQSRPDHKYYQENISMPPDMAAKIVPIEPVRRPSRASKKTPTTILNASTSNFRALVQQFTGCQTRASLPYKGPINLNFSMTNQQNDFLSPSSTPVSVKSQTQQQLQEDHKLLHQEAASVSTLVSNPGPLTLDDFDIDNNIYFQELVPPPRDYSLSDNTYDDFWGY</sequence>
<comment type="caution">
    <text evidence="2">The sequence shown here is derived from an EMBL/GenBank/DDBJ whole genome shotgun (WGS) entry which is preliminary data.</text>
</comment>
<dbReference type="Pfam" id="PF05678">
    <property type="entry name" value="VQ"/>
    <property type="match status" value="1"/>
</dbReference>
<evidence type="ECO:0000313" key="2">
    <source>
        <dbReference type="EMBL" id="KAL2467456.1"/>
    </source>
</evidence>
<reference evidence="3" key="1">
    <citation type="submission" date="2024-07" db="EMBL/GenBank/DDBJ databases">
        <title>Two chromosome-level genome assemblies of Korean endemic species Abeliophyllum distichum and Forsythia ovata (Oleaceae).</title>
        <authorList>
            <person name="Jang H."/>
        </authorList>
    </citation>
    <scope>NUCLEOTIDE SEQUENCE [LARGE SCALE GENOMIC DNA]</scope>
</reference>
<organism evidence="2 3">
    <name type="scientific">Abeliophyllum distichum</name>
    <dbReference type="NCBI Taxonomy" id="126358"/>
    <lineage>
        <taxon>Eukaryota</taxon>
        <taxon>Viridiplantae</taxon>
        <taxon>Streptophyta</taxon>
        <taxon>Embryophyta</taxon>
        <taxon>Tracheophyta</taxon>
        <taxon>Spermatophyta</taxon>
        <taxon>Magnoliopsida</taxon>
        <taxon>eudicotyledons</taxon>
        <taxon>Gunneridae</taxon>
        <taxon>Pentapetalae</taxon>
        <taxon>asterids</taxon>
        <taxon>lamiids</taxon>
        <taxon>Lamiales</taxon>
        <taxon>Oleaceae</taxon>
        <taxon>Forsythieae</taxon>
        <taxon>Abeliophyllum</taxon>
    </lineage>
</organism>
<accession>A0ABD1PY73</accession>
<dbReference type="InterPro" id="IPR008889">
    <property type="entry name" value="VQ"/>
</dbReference>
<evidence type="ECO:0000259" key="1">
    <source>
        <dbReference type="Pfam" id="PF05678"/>
    </source>
</evidence>
<dbReference type="PANTHER" id="PTHR33179:SF29">
    <property type="entry name" value="OS06G0666400 PROTEIN"/>
    <property type="match status" value="1"/>
</dbReference>
<feature type="domain" description="VQ" evidence="1">
    <location>
        <begin position="41"/>
        <end position="63"/>
    </location>
</feature>
<dbReference type="AlphaFoldDB" id="A0ABD1PY73"/>
<dbReference type="EMBL" id="JBFOLK010000013">
    <property type="protein sequence ID" value="KAL2467456.1"/>
    <property type="molecule type" value="Genomic_DNA"/>
</dbReference>
<dbReference type="InterPro" id="IPR039609">
    <property type="entry name" value="VQ_15/22"/>
</dbReference>
<dbReference type="Proteomes" id="UP001604336">
    <property type="component" value="Unassembled WGS sequence"/>
</dbReference>
<dbReference type="PANTHER" id="PTHR33179">
    <property type="entry name" value="VQ MOTIF-CONTAINING PROTEIN"/>
    <property type="match status" value="1"/>
</dbReference>
<protein>
    <submittedName>
        <fullName evidence="2">Dendritic arbor reduction protein 1-like</fullName>
    </submittedName>
</protein>
<evidence type="ECO:0000313" key="3">
    <source>
        <dbReference type="Proteomes" id="UP001604336"/>
    </source>
</evidence>
<keyword evidence="3" id="KW-1185">Reference proteome</keyword>